<keyword evidence="2" id="KW-0418">Kinase</keyword>
<dbReference type="InterPro" id="IPR027417">
    <property type="entry name" value="P-loop_NTPase"/>
</dbReference>
<dbReference type="NCBIfam" id="TIGR00750">
    <property type="entry name" value="lao"/>
    <property type="match status" value="1"/>
</dbReference>
<dbReference type="Gene3D" id="1.10.287.130">
    <property type="match status" value="1"/>
</dbReference>
<dbReference type="KEGG" id="age:AA314_02322"/>
<dbReference type="CDD" id="cd03114">
    <property type="entry name" value="MMAA-like"/>
    <property type="match status" value="1"/>
</dbReference>
<dbReference type="AlphaFoldDB" id="A0AAC8Q531"/>
<dbReference type="EMBL" id="CP011509">
    <property type="protein sequence ID" value="AKJ00696.1"/>
    <property type="molecule type" value="Genomic_DNA"/>
</dbReference>
<protein>
    <submittedName>
        <fullName evidence="2">Periplasmic protein kinase ArgK</fullName>
    </submittedName>
</protein>
<sequence>MLARAITLIESEHPKHEALAQEVLTRLLPYTGGALRVGISGVPGVGKSTFIDALGMHLVGLGKRVAVLAIDPSSTVSGGSILGDKTRMARLSRESLAYIRPSPSSGTLGGVARKTRETLLLCEAAGFDVVLVETVGVGQSETVVADMVDFYLVLMLAGAGDELQGIKRGILEIADMIAINKADGDNAVRAERARAEYRAALHLMRPGAEPEVTTCSALENTNIERVWSSLEKRLEAQRASGELEKRRRVQQVQWMWSMIEDGLRAALHAHPGVAELGPALEHDVREGRATPTLAARRVLGTFLSGPLPSPLGRGTG</sequence>
<organism evidence="2 3">
    <name type="scientific">Archangium gephyra</name>
    <dbReference type="NCBI Taxonomy" id="48"/>
    <lineage>
        <taxon>Bacteria</taxon>
        <taxon>Pseudomonadati</taxon>
        <taxon>Myxococcota</taxon>
        <taxon>Myxococcia</taxon>
        <taxon>Myxococcales</taxon>
        <taxon>Cystobacterineae</taxon>
        <taxon>Archangiaceae</taxon>
        <taxon>Archangium</taxon>
    </lineage>
</organism>
<gene>
    <name evidence="2" type="ORF">AA314_02322</name>
</gene>
<evidence type="ECO:0000256" key="1">
    <source>
        <dbReference type="ARBA" id="ARBA00009625"/>
    </source>
</evidence>
<dbReference type="InterPro" id="IPR005129">
    <property type="entry name" value="GTPase_ArgK"/>
</dbReference>
<keyword evidence="2" id="KW-0808">Transferase</keyword>
<dbReference type="Proteomes" id="UP000035579">
    <property type="component" value="Chromosome"/>
</dbReference>
<dbReference type="Gene3D" id="1.20.5.170">
    <property type="match status" value="1"/>
</dbReference>
<dbReference type="GO" id="GO:0005737">
    <property type="term" value="C:cytoplasm"/>
    <property type="evidence" value="ECO:0007669"/>
    <property type="project" value="TreeGrafter"/>
</dbReference>
<dbReference type="SUPFAM" id="SSF52540">
    <property type="entry name" value="P-loop containing nucleoside triphosphate hydrolases"/>
    <property type="match status" value="1"/>
</dbReference>
<proteinExistence type="inferred from homology"/>
<dbReference type="GO" id="GO:0005525">
    <property type="term" value="F:GTP binding"/>
    <property type="evidence" value="ECO:0007669"/>
    <property type="project" value="InterPro"/>
</dbReference>
<dbReference type="NCBIfam" id="NF006958">
    <property type="entry name" value="PRK09435.1"/>
    <property type="match status" value="1"/>
</dbReference>
<name>A0AAC8Q531_9BACT</name>
<dbReference type="PANTHER" id="PTHR23408">
    <property type="entry name" value="METHYLMALONYL-COA MUTASE"/>
    <property type="match status" value="1"/>
</dbReference>
<dbReference type="Gene3D" id="3.40.50.300">
    <property type="entry name" value="P-loop containing nucleotide triphosphate hydrolases"/>
    <property type="match status" value="1"/>
</dbReference>
<comment type="similarity">
    <text evidence="1">Belongs to the SIMIBI class G3E GTPase family. ArgK/MeaB subfamily.</text>
</comment>
<dbReference type="GO" id="GO:0003924">
    <property type="term" value="F:GTPase activity"/>
    <property type="evidence" value="ECO:0007669"/>
    <property type="project" value="InterPro"/>
</dbReference>
<dbReference type="GO" id="GO:0016301">
    <property type="term" value="F:kinase activity"/>
    <property type="evidence" value="ECO:0007669"/>
    <property type="project" value="UniProtKB-KW"/>
</dbReference>
<dbReference type="PANTHER" id="PTHR23408:SF3">
    <property type="entry name" value="METHYLMALONIC ACIDURIA TYPE A PROTEIN, MITOCHONDRIAL"/>
    <property type="match status" value="1"/>
</dbReference>
<evidence type="ECO:0000313" key="3">
    <source>
        <dbReference type="Proteomes" id="UP000035579"/>
    </source>
</evidence>
<dbReference type="Pfam" id="PF03308">
    <property type="entry name" value="MeaB"/>
    <property type="match status" value="1"/>
</dbReference>
<accession>A0AAC8Q531</accession>
<reference evidence="2 3" key="1">
    <citation type="submission" date="2015-05" db="EMBL/GenBank/DDBJ databases">
        <title>Genome assembly of Archangium gephyra DSM 2261.</title>
        <authorList>
            <person name="Sharma G."/>
            <person name="Subramanian S."/>
        </authorList>
    </citation>
    <scope>NUCLEOTIDE SEQUENCE [LARGE SCALE GENOMIC DNA]</scope>
    <source>
        <strain evidence="2 3">DSM 2261</strain>
    </source>
</reference>
<evidence type="ECO:0000313" key="2">
    <source>
        <dbReference type="EMBL" id="AKJ00696.1"/>
    </source>
</evidence>